<dbReference type="HOGENOM" id="CLU_2284259_0_0_1"/>
<dbReference type="AlphaFoldDB" id="A0A0C2X6V0"/>
<keyword evidence="2" id="KW-1185">Reference proteome</keyword>
<dbReference type="OrthoDB" id="3181669at2759"/>
<dbReference type="Proteomes" id="UP000054097">
    <property type="component" value="Unassembled WGS sequence"/>
</dbReference>
<evidence type="ECO:0008006" key="3">
    <source>
        <dbReference type="Google" id="ProtNLM"/>
    </source>
</evidence>
<reference evidence="2" key="2">
    <citation type="submission" date="2015-01" db="EMBL/GenBank/DDBJ databases">
        <title>Evolutionary Origins and Diversification of the Mycorrhizal Mutualists.</title>
        <authorList>
            <consortium name="DOE Joint Genome Institute"/>
            <consortium name="Mycorrhizal Genomics Consortium"/>
            <person name="Kohler A."/>
            <person name="Kuo A."/>
            <person name="Nagy L.G."/>
            <person name="Floudas D."/>
            <person name="Copeland A."/>
            <person name="Barry K.W."/>
            <person name="Cichocki N."/>
            <person name="Veneault-Fourrey C."/>
            <person name="LaButti K."/>
            <person name="Lindquist E.A."/>
            <person name="Lipzen A."/>
            <person name="Lundell T."/>
            <person name="Morin E."/>
            <person name="Murat C."/>
            <person name="Riley R."/>
            <person name="Ohm R."/>
            <person name="Sun H."/>
            <person name="Tunlid A."/>
            <person name="Henrissat B."/>
            <person name="Grigoriev I.V."/>
            <person name="Hibbett D.S."/>
            <person name="Martin F."/>
        </authorList>
    </citation>
    <scope>NUCLEOTIDE SEQUENCE [LARGE SCALE GENOMIC DNA]</scope>
    <source>
        <strain evidence="2">MAFF 305830</strain>
    </source>
</reference>
<dbReference type="EMBL" id="KN824318">
    <property type="protein sequence ID" value="KIM25022.1"/>
    <property type="molecule type" value="Genomic_DNA"/>
</dbReference>
<accession>A0A0C2X6V0</accession>
<gene>
    <name evidence="1" type="ORF">M408DRAFT_54807</name>
</gene>
<evidence type="ECO:0000313" key="2">
    <source>
        <dbReference type="Proteomes" id="UP000054097"/>
    </source>
</evidence>
<feature type="non-terminal residue" evidence="1">
    <location>
        <position position="1"/>
    </location>
</feature>
<reference evidence="1 2" key="1">
    <citation type="submission" date="2014-04" db="EMBL/GenBank/DDBJ databases">
        <authorList>
            <consortium name="DOE Joint Genome Institute"/>
            <person name="Kuo A."/>
            <person name="Zuccaro A."/>
            <person name="Kohler A."/>
            <person name="Nagy L.G."/>
            <person name="Floudas D."/>
            <person name="Copeland A."/>
            <person name="Barry K.W."/>
            <person name="Cichocki N."/>
            <person name="Veneault-Fourrey C."/>
            <person name="LaButti K."/>
            <person name="Lindquist E.A."/>
            <person name="Lipzen A."/>
            <person name="Lundell T."/>
            <person name="Morin E."/>
            <person name="Murat C."/>
            <person name="Sun H."/>
            <person name="Tunlid A."/>
            <person name="Henrissat B."/>
            <person name="Grigoriev I.V."/>
            <person name="Hibbett D.S."/>
            <person name="Martin F."/>
            <person name="Nordberg H.P."/>
            <person name="Cantor M.N."/>
            <person name="Hua S.X."/>
        </authorList>
    </citation>
    <scope>NUCLEOTIDE SEQUENCE [LARGE SCALE GENOMIC DNA]</scope>
    <source>
        <strain evidence="1 2">MAFF 305830</strain>
    </source>
</reference>
<name>A0A0C2X6V0_SERVB</name>
<evidence type="ECO:0000313" key="1">
    <source>
        <dbReference type="EMBL" id="KIM25022.1"/>
    </source>
</evidence>
<feature type="non-terminal residue" evidence="1">
    <location>
        <position position="102"/>
    </location>
</feature>
<organism evidence="1 2">
    <name type="scientific">Serendipita vermifera MAFF 305830</name>
    <dbReference type="NCBI Taxonomy" id="933852"/>
    <lineage>
        <taxon>Eukaryota</taxon>
        <taxon>Fungi</taxon>
        <taxon>Dikarya</taxon>
        <taxon>Basidiomycota</taxon>
        <taxon>Agaricomycotina</taxon>
        <taxon>Agaricomycetes</taxon>
        <taxon>Sebacinales</taxon>
        <taxon>Serendipitaceae</taxon>
        <taxon>Serendipita</taxon>
    </lineage>
</organism>
<protein>
    <recommendedName>
        <fullName evidence="3">F-box domain-containing protein</fullName>
    </recommendedName>
</protein>
<sequence length="102" mass="11888">PTASDILDIKKLIQNKTAELATIKADYLVKKREFEDYAAKRQAIKRELLEHKAYIARIRTLPPEVLGLVFLLYVDDSSQSPWTLMQVTRSWRATALFTHEIW</sequence>
<proteinExistence type="predicted"/>